<dbReference type="HOGENOM" id="CLU_2700412_0_0_6"/>
<sequence length="73" mass="7284">MATNAAPQYGEEIATAAAFSVAMTEVAMGTSISMLMENAVTNESHSQSIQNAGVSQCCALMLAAGTAGATKGI</sequence>
<dbReference type="AlphaFoldDB" id="F2JYC1"/>
<evidence type="ECO:0000313" key="1">
    <source>
        <dbReference type="EMBL" id="ADZ91952.1"/>
    </source>
</evidence>
<evidence type="ECO:0000313" key="2">
    <source>
        <dbReference type="Proteomes" id="UP000001062"/>
    </source>
</evidence>
<dbReference type="RefSeq" id="WP_013661855.1">
    <property type="nucleotide sequence ID" value="NC_015276.1"/>
</dbReference>
<reference evidence="1 2" key="1">
    <citation type="journal article" date="2012" name="Stand. Genomic Sci.">
        <title>Complete genome sequence of the melanogenic marine bacterium Marinomonas mediterranea type strain (MMB-1(T)).</title>
        <authorList>
            <person name="Lucas-Elio P."/>
            <person name="Goodwin L."/>
            <person name="Woyke T."/>
            <person name="Pitluck S."/>
            <person name="Nolan M."/>
            <person name="Kyrpides N.C."/>
            <person name="Detter J.C."/>
            <person name="Copeland A."/>
            <person name="Teshima H."/>
            <person name="Bruce D."/>
            <person name="Detter C."/>
            <person name="Tapia R."/>
            <person name="Han S."/>
            <person name="Land M.L."/>
            <person name="Ivanova N."/>
            <person name="Mikhailova N."/>
            <person name="Johnston A.W."/>
            <person name="Sanchez-Amat A."/>
        </authorList>
    </citation>
    <scope>NUCLEOTIDE SEQUENCE [LARGE SCALE GENOMIC DNA]</scope>
    <source>
        <strain evidence="2">ATCC 700492 / JCM 21426 / NBRC 103028 / MMB-1</strain>
    </source>
</reference>
<keyword evidence="2" id="KW-1185">Reference proteome</keyword>
<dbReference type="eggNOG" id="ENOG5033KPJ">
    <property type="taxonomic scope" value="Bacteria"/>
</dbReference>
<organism evidence="1 2">
    <name type="scientific">Marinomonas mediterranea (strain ATCC 700492 / JCM 21426 / NBRC 103028 / MMB-1)</name>
    <dbReference type="NCBI Taxonomy" id="717774"/>
    <lineage>
        <taxon>Bacteria</taxon>
        <taxon>Pseudomonadati</taxon>
        <taxon>Pseudomonadota</taxon>
        <taxon>Gammaproteobacteria</taxon>
        <taxon>Oceanospirillales</taxon>
        <taxon>Oceanospirillaceae</taxon>
        <taxon>Marinomonas</taxon>
    </lineage>
</organism>
<protein>
    <recommendedName>
        <fullName evidence="3">Killing trait, RebB</fullName>
    </recommendedName>
</protein>
<name>F2JYC1_MARM1</name>
<accession>F2JYC1</accession>
<gene>
    <name evidence="1" type="ordered locus">Marme_2722</name>
</gene>
<dbReference type="InterPro" id="IPR021070">
    <property type="entry name" value="Killing_trait_RebB"/>
</dbReference>
<proteinExistence type="predicted"/>
<dbReference type="KEGG" id="mme:Marme_2722"/>
<dbReference type="Pfam" id="PF11747">
    <property type="entry name" value="RebB"/>
    <property type="match status" value="1"/>
</dbReference>
<dbReference type="Proteomes" id="UP000001062">
    <property type="component" value="Chromosome"/>
</dbReference>
<dbReference type="EMBL" id="CP002583">
    <property type="protein sequence ID" value="ADZ91952.1"/>
    <property type="molecule type" value="Genomic_DNA"/>
</dbReference>
<dbReference type="STRING" id="717774.Marme_2722"/>
<evidence type="ECO:0008006" key="3">
    <source>
        <dbReference type="Google" id="ProtNLM"/>
    </source>
</evidence>
<dbReference type="OrthoDB" id="5905558at2"/>
<dbReference type="PATRIC" id="fig|717774.3.peg.2809"/>